<dbReference type="GO" id="GO:0006950">
    <property type="term" value="P:response to stress"/>
    <property type="evidence" value="ECO:0007669"/>
    <property type="project" value="UniProtKB-ARBA"/>
</dbReference>
<dbReference type="InterPro" id="IPR000878">
    <property type="entry name" value="4pyrrol_Mease"/>
</dbReference>
<dbReference type="GO" id="GO:0008168">
    <property type="term" value="F:methyltransferase activity"/>
    <property type="evidence" value="ECO:0007669"/>
    <property type="project" value="InterPro"/>
</dbReference>
<evidence type="ECO:0000313" key="5">
    <source>
        <dbReference type="Proteomes" id="UP000682811"/>
    </source>
</evidence>
<gene>
    <name evidence="4" type="primary">yabN</name>
    <name evidence="4" type="ORF">J34TS1_55680</name>
</gene>
<dbReference type="CDD" id="cd11529">
    <property type="entry name" value="NTP-PPase_MazG_Cterm"/>
    <property type="match status" value="1"/>
</dbReference>
<dbReference type="FunFam" id="1.10.287.1080:FF:000001">
    <property type="entry name" value="Nucleoside triphosphate pyrophosphohydrolase"/>
    <property type="match status" value="1"/>
</dbReference>
<dbReference type="InterPro" id="IPR048015">
    <property type="entry name" value="NTP-PPase_MazG-like_N"/>
</dbReference>
<dbReference type="InterPro" id="IPR048011">
    <property type="entry name" value="NTP-PPase_MazG-like_C"/>
</dbReference>
<dbReference type="PANTHER" id="PTHR30522">
    <property type="entry name" value="NUCLEOSIDE TRIPHOSPHATE PYROPHOSPHOHYDROLASE"/>
    <property type="match status" value="1"/>
</dbReference>
<organism evidence="4 5">
    <name type="scientific">Paenibacillus azoreducens</name>
    <dbReference type="NCBI Taxonomy" id="116718"/>
    <lineage>
        <taxon>Bacteria</taxon>
        <taxon>Bacillati</taxon>
        <taxon>Bacillota</taxon>
        <taxon>Bacilli</taxon>
        <taxon>Bacillales</taxon>
        <taxon>Paenibacillaceae</taxon>
        <taxon>Paenibacillus</taxon>
    </lineage>
</organism>
<proteinExistence type="predicted"/>
<dbReference type="InterPro" id="IPR024180">
    <property type="entry name" value="Tetrapyrrole_Mease/MazG_pred"/>
</dbReference>
<dbReference type="Pfam" id="PF00590">
    <property type="entry name" value="TP_methylase"/>
    <property type="match status" value="1"/>
</dbReference>
<dbReference type="EMBL" id="BORT01000038">
    <property type="protein sequence ID" value="GIO50803.1"/>
    <property type="molecule type" value="Genomic_DNA"/>
</dbReference>
<keyword evidence="5" id="KW-1185">Reference proteome</keyword>
<evidence type="ECO:0000256" key="1">
    <source>
        <dbReference type="SAM" id="Coils"/>
    </source>
</evidence>
<evidence type="ECO:0000259" key="3">
    <source>
        <dbReference type="Pfam" id="PF03819"/>
    </source>
</evidence>
<dbReference type="InterPro" id="IPR021130">
    <property type="entry name" value="PRib-ATP_PPHydrolase-like"/>
</dbReference>
<dbReference type="SUPFAM" id="SSF53790">
    <property type="entry name" value="Tetrapyrrole methylase"/>
    <property type="match status" value="1"/>
</dbReference>
<dbReference type="NCBIfam" id="TIGR00444">
    <property type="entry name" value="mazG"/>
    <property type="match status" value="1"/>
</dbReference>
<accession>A0A920CVX1</accession>
<keyword evidence="1" id="KW-0175">Coiled coil</keyword>
<dbReference type="PIRSF" id="PIRSF002845">
    <property type="entry name" value="Ttrprl_mtas_MazG"/>
    <property type="match status" value="1"/>
</dbReference>
<evidence type="ECO:0000259" key="2">
    <source>
        <dbReference type="Pfam" id="PF00590"/>
    </source>
</evidence>
<dbReference type="GO" id="GO:0046047">
    <property type="term" value="P:TTP catabolic process"/>
    <property type="evidence" value="ECO:0007669"/>
    <property type="project" value="TreeGrafter"/>
</dbReference>
<dbReference type="FunFam" id="1.10.287.1080:FF:000003">
    <property type="entry name" value="Nucleoside triphosphate pyrophosphohydrolase"/>
    <property type="match status" value="1"/>
</dbReference>
<dbReference type="Pfam" id="PF01503">
    <property type="entry name" value="PRA-PH"/>
    <property type="match status" value="1"/>
</dbReference>
<dbReference type="GO" id="GO:0046052">
    <property type="term" value="P:UTP catabolic process"/>
    <property type="evidence" value="ECO:0007669"/>
    <property type="project" value="TreeGrafter"/>
</dbReference>
<evidence type="ECO:0008006" key="6">
    <source>
        <dbReference type="Google" id="ProtNLM"/>
    </source>
</evidence>
<dbReference type="InterPro" id="IPR011551">
    <property type="entry name" value="NTP_PyrPHydrolase_MazG"/>
</dbReference>
<feature type="domain" description="NTP pyrophosphohydrolase MazG-like" evidence="3">
    <location>
        <begin position="260"/>
        <end position="333"/>
    </location>
</feature>
<dbReference type="Pfam" id="PF03819">
    <property type="entry name" value="MazG"/>
    <property type="match status" value="1"/>
</dbReference>
<dbReference type="Gene3D" id="1.10.287.1080">
    <property type="entry name" value="MazG-like"/>
    <property type="match status" value="2"/>
</dbReference>
<dbReference type="AlphaFoldDB" id="A0A920CVX1"/>
<dbReference type="GO" id="GO:0046076">
    <property type="term" value="P:dTTP catabolic process"/>
    <property type="evidence" value="ECO:0007669"/>
    <property type="project" value="TreeGrafter"/>
</dbReference>
<dbReference type="InterPro" id="IPR004518">
    <property type="entry name" value="MazG-like_dom"/>
</dbReference>
<dbReference type="InterPro" id="IPR035013">
    <property type="entry name" value="YabN_N"/>
</dbReference>
<dbReference type="SUPFAM" id="SSF101386">
    <property type="entry name" value="all-alpha NTP pyrophosphatases"/>
    <property type="match status" value="2"/>
</dbReference>
<reference evidence="4 5" key="1">
    <citation type="submission" date="2021-03" db="EMBL/GenBank/DDBJ databases">
        <title>Antimicrobial resistance genes in bacteria isolated from Japanese honey, and their potential for conferring macrolide and lincosamide resistance in the American foulbrood pathogen Paenibacillus larvae.</title>
        <authorList>
            <person name="Okamoto M."/>
            <person name="Kumagai M."/>
            <person name="Kanamori H."/>
            <person name="Takamatsu D."/>
        </authorList>
    </citation>
    <scope>NUCLEOTIDE SEQUENCE [LARGE SCALE GENOMIC DNA]</scope>
    <source>
        <strain evidence="4 5">J34TS1</strain>
    </source>
</reference>
<dbReference type="Proteomes" id="UP000682811">
    <property type="component" value="Unassembled WGS sequence"/>
</dbReference>
<feature type="coiled-coil region" evidence="1">
    <location>
        <begin position="396"/>
        <end position="426"/>
    </location>
</feature>
<dbReference type="CDD" id="cd11528">
    <property type="entry name" value="NTP-PPase_MazG_Nterm"/>
    <property type="match status" value="1"/>
</dbReference>
<sequence>MSASITIVGLGSGNPDRLTMGIVKTLQRASKVYVRTQEHPVMSVLDELNVATQSFDHVYEARDSFPEVYASIADILIEKAAAGQEGTNIVYAVPGHPMVAEATVQILRERCAHEGIRLSILGGESFLDEAFIRLGFDPIEGFQLLDASGLDASLLQPRLHTVIGQVYDTFTASDVKLALMELYPDDYKITVGHALGVEGQEQILQVPLYELDRVEGYGNLSLVYVPRSEDEMLRQRTFARLHEIVAILRSPEGCPWDREQTHASIRKNLIEETYEVLETIDEDDPEHMQEELGDLLLQVMLHSQMEEEIGTFNVFDVIQGLNDKLIFRHPHVFGQNKAEDAEAALSNWEQMKAEEKRRKGLDPGQASVLDGIPKDLPALMKAYKLQKKASKVGFDWERINDVLDKIEEELAELREAVEQDLTLEEKTAELGDLLFAAANAARFLHTDPEEALSMTNRKFIQRFHFIEDELRARGKTVHESSLEEMDAIWQQAKNQV</sequence>
<dbReference type="GO" id="GO:0006203">
    <property type="term" value="P:dGTP catabolic process"/>
    <property type="evidence" value="ECO:0007669"/>
    <property type="project" value="TreeGrafter"/>
</dbReference>
<dbReference type="CDD" id="cd11723">
    <property type="entry name" value="YabN_N_like"/>
    <property type="match status" value="1"/>
</dbReference>
<protein>
    <recommendedName>
        <fullName evidence="6">Nucleoside triphosphate pyrophosphohydrolase</fullName>
    </recommendedName>
</protein>
<dbReference type="PANTHER" id="PTHR30522:SF0">
    <property type="entry name" value="NUCLEOSIDE TRIPHOSPHATE PYROPHOSPHOHYDROLASE"/>
    <property type="match status" value="1"/>
</dbReference>
<dbReference type="Gene3D" id="3.40.1010.10">
    <property type="entry name" value="Cobalt-precorrin-4 Transmethylase, Domain 1"/>
    <property type="match status" value="1"/>
</dbReference>
<dbReference type="RefSeq" id="WP_212980916.1">
    <property type="nucleotide sequence ID" value="NZ_AP025343.1"/>
</dbReference>
<comment type="caution">
    <text evidence="4">The sequence shown here is derived from an EMBL/GenBank/DDBJ whole genome shotgun (WGS) entry which is preliminary data.</text>
</comment>
<dbReference type="InterPro" id="IPR035996">
    <property type="entry name" value="4pyrrol_Methylase_sf"/>
</dbReference>
<dbReference type="NCBIfam" id="NF007113">
    <property type="entry name" value="PRK09562.1"/>
    <property type="match status" value="1"/>
</dbReference>
<feature type="domain" description="Tetrapyrrole methylase" evidence="2">
    <location>
        <begin position="5"/>
        <end position="211"/>
    </location>
</feature>
<dbReference type="GO" id="GO:0046081">
    <property type="term" value="P:dUTP catabolic process"/>
    <property type="evidence" value="ECO:0007669"/>
    <property type="project" value="TreeGrafter"/>
</dbReference>
<dbReference type="GO" id="GO:0047429">
    <property type="term" value="F:nucleoside triphosphate diphosphatase activity"/>
    <property type="evidence" value="ECO:0007669"/>
    <property type="project" value="InterPro"/>
</dbReference>
<name>A0A920CVX1_9BACL</name>
<dbReference type="InterPro" id="IPR014777">
    <property type="entry name" value="4pyrrole_Mease_sub1"/>
</dbReference>
<dbReference type="GO" id="GO:0046061">
    <property type="term" value="P:dATP catabolic process"/>
    <property type="evidence" value="ECO:0007669"/>
    <property type="project" value="TreeGrafter"/>
</dbReference>
<evidence type="ECO:0000313" key="4">
    <source>
        <dbReference type="EMBL" id="GIO50803.1"/>
    </source>
</evidence>